<dbReference type="InterPro" id="IPR003374">
    <property type="entry name" value="ApbE-like_sf"/>
</dbReference>
<organism evidence="1 2">
    <name type="scientific">Desulfonema ishimotonii</name>
    <dbReference type="NCBI Taxonomy" id="45657"/>
    <lineage>
        <taxon>Bacteria</taxon>
        <taxon>Pseudomonadati</taxon>
        <taxon>Thermodesulfobacteriota</taxon>
        <taxon>Desulfobacteria</taxon>
        <taxon>Desulfobacterales</taxon>
        <taxon>Desulfococcaceae</taxon>
        <taxon>Desulfonema</taxon>
    </lineage>
</organism>
<evidence type="ECO:0000313" key="2">
    <source>
        <dbReference type="Proteomes" id="UP000288096"/>
    </source>
</evidence>
<keyword evidence="2" id="KW-1185">Reference proteome</keyword>
<proteinExistence type="predicted"/>
<dbReference type="AlphaFoldDB" id="A0A401FTU3"/>
<comment type="caution">
    <text evidence="1">The sequence shown here is derived from an EMBL/GenBank/DDBJ whole genome shotgun (WGS) entry which is preliminary data.</text>
</comment>
<reference evidence="2" key="2">
    <citation type="submission" date="2019-01" db="EMBL/GenBank/DDBJ databases">
        <title>Genome sequence of Desulfonema ishimotonii strain Tokyo 01.</title>
        <authorList>
            <person name="Fukui M."/>
        </authorList>
    </citation>
    <scope>NUCLEOTIDE SEQUENCE [LARGE SCALE GENOMIC DNA]</scope>
    <source>
        <strain evidence="2">Tokyo 01</strain>
    </source>
</reference>
<dbReference type="Gene3D" id="3.10.520.10">
    <property type="entry name" value="ApbE-like domains"/>
    <property type="match status" value="1"/>
</dbReference>
<dbReference type="SUPFAM" id="SSF143631">
    <property type="entry name" value="ApbE-like"/>
    <property type="match status" value="1"/>
</dbReference>
<dbReference type="Proteomes" id="UP000288096">
    <property type="component" value="Unassembled WGS sequence"/>
</dbReference>
<accession>A0A401FTU3</accession>
<evidence type="ECO:0000313" key="1">
    <source>
        <dbReference type="EMBL" id="GBC60386.1"/>
    </source>
</evidence>
<dbReference type="EMBL" id="BEXT01000001">
    <property type="protein sequence ID" value="GBC60386.1"/>
    <property type="molecule type" value="Genomic_DNA"/>
</dbReference>
<reference evidence="2" key="1">
    <citation type="submission" date="2017-11" db="EMBL/GenBank/DDBJ databases">
        <authorList>
            <person name="Watanabe M."/>
            <person name="Kojima H."/>
        </authorList>
    </citation>
    <scope>NUCLEOTIDE SEQUENCE [LARGE SCALE GENOMIC DNA]</scope>
    <source>
        <strain evidence="2">Tokyo 01</strain>
    </source>
</reference>
<sequence length="66" mass="7019">MVSDACPLADAAATAIGNQVKSKKHIRRAIDFGSQIDGVRGLVVIVDDQIGMWGEIEIVPLRGKMG</sequence>
<gene>
    <name evidence="1" type="ORF">DENIS_1338</name>
</gene>
<protein>
    <submittedName>
        <fullName evidence="1">Uncharacterized protein</fullName>
    </submittedName>
</protein>
<dbReference type="RefSeq" id="WP_231714419.1">
    <property type="nucleotide sequence ID" value="NZ_BEXT01000001.1"/>
</dbReference>
<name>A0A401FTU3_9BACT</name>